<evidence type="ECO:0000313" key="3">
    <source>
        <dbReference type="Proteomes" id="UP000029833"/>
    </source>
</evidence>
<reference evidence="2 3" key="1">
    <citation type="submission" date="2013-10" db="EMBL/GenBank/DDBJ databases">
        <authorList>
            <person name="Wang G."/>
            <person name="Zhuang W."/>
        </authorList>
    </citation>
    <scope>NUCLEOTIDE SEQUENCE [LARGE SCALE GENOMIC DNA]</scope>
    <source>
        <strain evidence="2 3">DSM 20118</strain>
    </source>
</reference>
<dbReference type="STRING" id="1408250.Q760_08200"/>
<gene>
    <name evidence="2" type="ORF">Q760_08200</name>
</gene>
<keyword evidence="3" id="KW-1185">Reference proteome</keyword>
<evidence type="ECO:0000313" key="2">
    <source>
        <dbReference type="EMBL" id="KGM00527.1"/>
    </source>
</evidence>
<protein>
    <submittedName>
        <fullName evidence="2">Uncharacterized protein</fullName>
    </submittedName>
</protein>
<dbReference type="Proteomes" id="UP000029833">
    <property type="component" value="Unassembled WGS sequence"/>
</dbReference>
<organism evidence="2 3">
    <name type="scientific">Cellulomonas cellasea DSM 20118</name>
    <dbReference type="NCBI Taxonomy" id="1408250"/>
    <lineage>
        <taxon>Bacteria</taxon>
        <taxon>Bacillati</taxon>
        <taxon>Actinomycetota</taxon>
        <taxon>Actinomycetes</taxon>
        <taxon>Micrococcales</taxon>
        <taxon>Cellulomonadaceae</taxon>
        <taxon>Cellulomonas</taxon>
    </lineage>
</organism>
<evidence type="ECO:0000256" key="1">
    <source>
        <dbReference type="SAM" id="MobiDB-lite"/>
    </source>
</evidence>
<comment type="caution">
    <text evidence="2">The sequence shown here is derived from an EMBL/GenBank/DDBJ whole genome shotgun (WGS) entry which is preliminary data.</text>
</comment>
<dbReference type="EMBL" id="AXNT01000195">
    <property type="protein sequence ID" value="KGM00527.1"/>
    <property type="molecule type" value="Genomic_DNA"/>
</dbReference>
<dbReference type="RefSeq" id="WP_034635210.1">
    <property type="nucleotide sequence ID" value="NZ_AXNT01000195.1"/>
</dbReference>
<feature type="region of interest" description="Disordered" evidence="1">
    <location>
        <begin position="19"/>
        <end position="44"/>
    </location>
</feature>
<dbReference type="AlphaFoldDB" id="A0A0A0B2Y2"/>
<feature type="compositionally biased region" description="Basic residues" evidence="1">
    <location>
        <begin position="33"/>
        <end position="44"/>
    </location>
</feature>
<accession>A0A0A0B2Y2</accession>
<sequence length="73" mass="7930">MMESPQLALLLSRRAVLHESHSARPDAPVVPPRPRRERPPVARRTRGVLATALHHLGDAVAPRCTPSGAHPAH</sequence>
<name>A0A0A0B2Y2_9CELL</name>
<proteinExistence type="predicted"/>